<dbReference type="RefSeq" id="WP_066602538.1">
    <property type="nucleotide sequence ID" value="NZ_CP014230.1"/>
</dbReference>
<keyword evidence="2" id="KW-1185">Reference proteome</keyword>
<dbReference type="EMBL" id="CP014230">
    <property type="protein sequence ID" value="AMD91977.1"/>
    <property type="molecule type" value="Genomic_DNA"/>
</dbReference>
<dbReference type="AlphaFoldDB" id="A0A0X8JNR4"/>
<dbReference type="STRING" id="888061.AXF15_01835"/>
<organism evidence="1 2">
    <name type="scientific">Desulfomicrobium orale DSM 12838</name>
    <dbReference type="NCBI Taxonomy" id="888061"/>
    <lineage>
        <taxon>Bacteria</taxon>
        <taxon>Pseudomonadati</taxon>
        <taxon>Thermodesulfobacteriota</taxon>
        <taxon>Desulfovibrionia</taxon>
        <taxon>Desulfovibrionales</taxon>
        <taxon>Desulfomicrobiaceae</taxon>
        <taxon>Desulfomicrobium</taxon>
    </lineage>
</organism>
<dbReference type="Proteomes" id="UP000063964">
    <property type="component" value="Chromosome"/>
</dbReference>
<dbReference type="KEGG" id="doa:AXF15_01835"/>
<reference evidence="2" key="1">
    <citation type="submission" date="2016-02" db="EMBL/GenBank/DDBJ databases">
        <authorList>
            <person name="Holder M.E."/>
            <person name="Ajami N.J."/>
            <person name="Petrosino J.F."/>
        </authorList>
    </citation>
    <scope>NUCLEOTIDE SEQUENCE [LARGE SCALE GENOMIC DNA]</scope>
    <source>
        <strain evidence="2">DSM 12838</strain>
    </source>
</reference>
<dbReference type="OrthoDB" id="5422828at2"/>
<proteinExistence type="predicted"/>
<accession>A0A0X8JNR4</accession>
<protein>
    <submittedName>
        <fullName evidence="1">Uncharacterized protein</fullName>
    </submittedName>
</protein>
<evidence type="ECO:0000313" key="2">
    <source>
        <dbReference type="Proteomes" id="UP000063964"/>
    </source>
</evidence>
<evidence type="ECO:0000313" key="1">
    <source>
        <dbReference type="EMBL" id="AMD91977.1"/>
    </source>
</evidence>
<sequence length="60" mass="6875">MPTIMPTDRNLREAIAWIEERRGEGGDVCALMAEAGPRYNLTPLEEQALSRFYEREDAHP</sequence>
<name>A0A0X8JNR4_9BACT</name>
<gene>
    <name evidence="1" type="ORF">AXF15_01835</name>
</gene>